<accession>A0ABT4VWV1</accession>
<evidence type="ECO:0000256" key="2">
    <source>
        <dbReference type="SAM" id="MobiDB-lite"/>
    </source>
</evidence>
<name>A0ABT4VWV1_9RHOB</name>
<feature type="region of interest" description="Disordered" evidence="2">
    <location>
        <begin position="1"/>
        <end position="49"/>
    </location>
</feature>
<gene>
    <name evidence="3" type="ORF">O2N63_01335</name>
</gene>
<organism evidence="3 4">
    <name type="scientific">Aliiroseovarius salicola</name>
    <dbReference type="NCBI Taxonomy" id="3009082"/>
    <lineage>
        <taxon>Bacteria</taxon>
        <taxon>Pseudomonadati</taxon>
        <taxon>Pseudomonadota</taxon>
        <taxon>Alphaproteobacteria</taxon>
        <taxon>Rhodobacterales</taxon>
        <taxon>Paracoccaceae</taxon>
        <taxon>Aliiroseovarius</taxon>
    </lineage>
</organism>
<keyword evidence="4" id="KW-1185">Reference proteome</keyword>
<protein>
    <submittedName>
        <fullName evidence="3">DUF1674 domain-containing protein</fullName>
    </submittedName>
</protein>
<comment type="caution">
    <text evidence="3">The sequence shown here is derived from an EMBL/GenBank/DDBJ whole genome shotgun (WGS) entry which is preliminary data.</text>
</comment>
<dbReference type="EMBL" id="JAQIIO010000001">
    <property type="protein sequence ID" value="MDA5092727.1"/>
    <property type="molecule type" value="Genomic_DNA"/>
</dbReference>
<dbReference type="Pfam" id="PF07896">
    <property type="entry name" value="DUF1674"/>
    <property type="match status" value="1"/>
</dbReference>
<evidence type="ECO:0000313" key="3">
    <source>
        <dbReference type="EMBL" id="MDA5092727.1"/>
    </source>
</evidence>
<feature type="compositionally biased region" description="Basic and acidic residues" evidence="2">
    <location>
        <begin position="17"/>
        <end position="49"/>
    </location>
</feature>
<evidence type="ECO:0000256" key="1">
    <source>
        <dbReference type="ARBA" id="ARBA00005701"/>
    </source>
</evidence>
<dbReference type="Proteomes" id="UP001528040">
    <property type="component" value="Unassembled WGS sequence"/>
</dbReference>
<evidence type="ECO:0000313" key="4">
    <source>
        <dbReference type="Proteomes" id="UP001528040"/>
    </source>
</evidence>
<reference evidence="3 4" key="1">
    <citation type="submission" date="2023-01" db="EMBL/GenBank/DDBJ databases">
        <authorList>
            <person name="Yoon J.-W."/>
        </authorList>
    </citation>
    <scope>NUCLEOTIDE SEQUENCE [LARGE SCALE GENOMIC DNA]</scope>
    <source>
        <strain evidence="3 4">KMU-50</strain>
    </source>
</reference>
<comment type="similarity">
    <text evidence="1">Belongs to the SDHAF4 family.</text>
</comment>
<proteinExistence type="inferred from homology"/>
<dbReference type="RefSeq" id="WP_271052267.1">
    <property type="nucleotide sequence ID" value="NZ_JAQIIO010000001.1"/>
</dbReference>
<dbReference type="InterPro" id="IPR012875">
    <property type="entry name" value="SDHF4"/>
</dbReference>
<sequence>MSDEKRELTPAAQRALAEAEERRKKAEAEEKARPKEYGGRDGPEPVRYGDWEKKGIAIDF</sequence>